<gene>
    <name evidence="2" type="ORF">GKZ28_25495</name>
</gene>
<dbReference type="SUPFAM" id="SSF51569">
    <property type="entry name" value="Aldolase"/>
    <property type="match status" value="1"/>
</dbReference>
<dbReference type="Pfam" id="PF00923">
    <property type="entry name" value="TAL_FSA"/>
    <property type="match status" value="1"/>
</dbReference>
<dbReference type="InterPro" id="IPR001585">
    <property type="entry name" value="TAL/FSA"/>
</dbReference>
<dbReference type="NCBIfam" id="TIGR02134">
    <property type="entry name" value="transald_staph"/>
    <property type="match status" value="1"/>
</dbReference>
<dbReference type="InterPro" id="IPR011861">
    <property type="entry name" value="Transald_staph-type"/>
</dbReference>
<dbReference type="GO" id="GO:0005975">
    <property type="term" value="P:carbohydrate metabolic process"/>
    <property type="evidence" value="ECO:0007669"/>
    <property type="project" value="InterPro"/>
</dbReference>
<protein>
    <submittedName>
        <fullName evidence="2">Transaldolase</fullName>
        <ecNumber evidence="2">2.2.1.2</ecNumber>
    </submittedName>
</protein>
<keyword evidence="1" id="KW-0704">Schiff base</keyword>
<keyword evidence="2" id="KW-0808">Transferase</keyword>
<dbReference type="GO" id="GO:0004801">
    <property type="term" value="F:transaldolase activity"/>
    <property type="evidence" value="ECO:0007669"/>
    <property type="project" value="UniProtKB-EC"/>
</dbReference>
<dbReference type="EMBL" id="WSRQ01000085">
    <property type="protein sequence ID" value="MVX67013.1"/>
    <property type="molecule type" value="Genomic_DNA"/>
</dbReference>
<accession>A0A964W580</accession>
<dbReference type="Proteomes" id="UP000656077">
    <property type="component" value="Unassembled WGS sequence"/>
</dbReference>
<dbReference type="PANTHER" id="PTHR10683:SF40">
    <property type="entry name" value="FRUCTOSE-6-PHOSPHATE ALDOLASE 1-RELATED"/>
    <property type="match status" value="1"/>
</dbReference>
<organism evidence="2 3">
    <name type="scientific">Clostridium chromiireducens</name>
    <dbReference type="NCBI Taxonomy" id="225345"/>
    <lineage>
        <taxon>Bacteria</taxon>
        <taxon>Bacillati</taxon>
        <taxon>Bacillota</taxon>
        <taxon>Clostridia</taxon>
        <taxon>Eubacteriales</taxon>
        <taxon>Clostridiaceae</taxon>
        <taxon>Clostridium</taxon>
    </lineage>
</organism>
<reference evidence="2" key="1">
    <citation type="submission" date="2019-12" db="EMBL/GenBank/DDBJ databases">
        <title>Microbes associate with the intestines of laboratory mice.</title>
        <authorList>
            <person name="Navarre W."/>
            <person name="Wong E."/>
        </authorList>
    </citation>
    <scope>NUCLEOTIDE SEQUENCE</scope>
    <source>
        <strain evidence="2">NM79_F5</strain>
    </source>
</reference>
<evidence type="ECO:0000256" key="1">
    <source>
        <dbReference type="ARBA" id="ARBA00023270"/>
    </source>
</evidence>
<dbReference type="EC" id="2.2.1.2" evidence="2"/>
<dbReference type="Gene3D" id="3.20.20.70">
    <property type="entry name" value="Aldolase class I"/>
    <property type="match status" value="1"/>
</dbReference>
<dbReference type="PANTHER" id="PTHR10683">
    <property type="entry name" value="TRANSALDOLASE"/>
    <property type="match status" value="1"/>
</dbReference>
<evidence type="ECO:0000313" key="3">
    <source>
        <dbReference type="Proteomes" id="UP000656077"/>
    </source>
</evidence>
<name>A0A964W580_9CLOT</name>
<dbReference type="AlphaFoldDB" id="A0A964W580"/>
<comment type="caution">
    <text evidence="2">The sequence shown here is derived from an EMBL/GenBank/DDBJ whole genome shotgun (WGS) entry which is preliminary data.</text>
</comment>
<sequence length="238" mass="26312">MNHEDLKIKIFADGANINEMLAAYKGGIVKGFTTNPSLMKKAGISDYKEFAKSVLKEIKDLPVSFEVFSDEFENMEKEADILSALAENVYVKIPIMNTKGESSIPLIKKLSEKGYHLNVTAIFTINQVKSVVDALNPEVKNIVSVFAGRIADTGTNPKKIMMVSSKICKTNKGVELLWASCRELYSIVEADECGCEIITVTNDVLKKVSNMGKDLNEYSLETVKDFYKDASSLGFSIL</sequence>
<dbReference type="RefSeq" id="WP_160361475.1">
    <property type="nucleotide sequence ID" value="NZ_WSRQ01000085.1"/>
</dbReference>
<evidence type="ECO:0000313" key="2">
    <source>
        <dbReference type="EMBL" id="MVX67013.1"/>
    </source>
</evidence>
<proteinExistence type="predicted"/>
<dbReference type="InterPro" id="IPR013785">
    <property type="entry name" value="Aldolase_TIM"/>
</dbReference>